<comment type="caution">
    <text evidence="2">The sequence shown here is derived from an EMBL/GenBank/DDBJ whole genome shotgun (WGS) entry which is preliminary data.</text>
</comment>
<accession>A0A8S1CCF9</accession>
<dbReference type="AlphaFoldDB" id="A0A8S1CCF9"/>
<name>A0A8S1CCF9_9INSE</name>
<gene>
    <name evidence="2" type="ORF">CLODIP_2_CD08448</name>
</gene>
<keyword evidence="1" id="KW-0732">Signal</keyword>
<protein>
    <recommendedName>
        <fullName evidence="4">Saposin B-type domain-containing protein</fullName>
    </recommendedName>
</protein>
<evidence type="ECO:0000313" key="3">
    <source>
        <dbReference type="Proteomes" id="UP000494165"/>
    </source>
</evidence>
<sequence>MFSTALIPLLLLASVKGQSDSTTDCKKLDFSSLPETCCSNPLGSLLPTSKIPTACKASSKLLLWMNSYQLNNLQDQTLKNFIDPKSKAYLSTICNAAKFVQCVFKELFFTISDNILEAETISEHLSSLTTVKEWQTVIAYFLNPFLSADKGYKFTDILEDNFENVTCSSGTQSLIPLMFTQMIQSELIWMCPKLKEFTDSNKCLQKLKDFQYCDDKIYSPTAKGIFFFPQT</sequence>
<evidence type="ECO:0000256" key="1">
    <source>
        <dbReference type="SAM" id="SignalP"/>
    </source>
</evidence>
<evidence type="ECO:0000313" key="2">
    <source>
        <dbReference type="EMBL" id="CAB3367984.1"/>
    </source>
</evidence>
<keyword evidence="3" id="KW-1185">Reference proteome</keyword>
<dbReference type="Proteomes" id="UP000494165">
    <property type="component" value="Unassembled WGS sequence"/>
</dbReference>
<reference evidence="2 3" key="1">
    <citation type="submission" date="2020-04" db="EMBL/GenBank/DDBJ databases">
        <authorList>
            <person name="Alioto T."/>
            <person name="Alioto T."/>
            <person name="Gomez Garrido J."/>
        </authorList>
    </citation>
    <scope>NUCLEOTIDE SEQUENCE [LARGE SCALE GENOMIC DNA]</scope>
</reference>
<feature type="chain" id="PRO_5035862382" description="Saposin B-type domain-containing protein" evidence="1">
    <location>
        <begin position="18"/>
        <end position="231"/>
    </location>
</feature>
<feature type="signal peptide" evidence="1">
    <location>
        <begin position="1"/>
        <end position="17"/>
    </location>
</feature>
<proteinExistence type="predicted"/>
<dbReference type="EMBL" id="CADEPI010000035">
    <property type="protein sequence ID" value="CAB3367984.1"/>
    <property type="molecule type" value="Genomic_DNA"/>
</dbReference>
<evidence type="ECO:0008006" key="4">
    <source>
        <dbReference type="Google" id="ProtNLM"/>
    </source>
</evidence>
<organism evidence="2 3">
    <name type="scientific">Cloeon dipterum</name>
    <dbReference type="NCBI Taxonomy" id="197152"/>
    <lineage>
        <taxon>Eukaryota</taxon>
        <taxon>Metazoa</taxon>
        <taxon>Ecdysozoa</taxon>
        <taxon>Arthropoda</taxon>
        <taxon>Hexapoda</taxon>
        <taxon>Insecta</taxon>
        <taxon>Pterygota</taxon>
        <taxon>Palaeoptera</taxon>
        <taxon>Ephemeroptera</taxon>
        <taxon>Pisciforma</taxon>
        <taxon>Baetidae</taxon>
        <taxon>Cloeon</taxon>
    </lineage>
</organism>